<dbReference type="InterPro" id="IPR004358">
    <property type="entry name" value="Sig_transdc_His_kin-like_C"/>
</dbReference>
<dbReference type="EMBL" id="CP053435">
    <property type="protein sequence ID" value="QJW91157.1"/>
    <property type="molecule type" value="Genomic_DNA"/>
</dbReference>
<gene>
    <name evidence="7" type="ORF">HNV11_18135</name>
</gene>
<dbReference type="SMART" id="SM00388">
    <property type="entry name" value="HisKA"/>
    <property type="match status" value="1"/>
</dbReference>
<dbReference type="PANTHER" id="PTHR43304">
    <property type="entry name" value="PHYTOCHROME-LIKE PROTEIN CPH1"/>
    <property type="match status" value="1"/>
</dbReference>
<organism evidence="7 8">
    <name type="scientific">Spirosoma taeanense</name>
    <dbReference type="NCBI Taxonomy" id="2735870"/>
    <lineage>
        <taxon>Bacteria</taxon>
        <taxon>Pseudomonadati</taxon>
        <taxon>Bacteroidota</taxon>
        <taxon>Cytophagia</taxon>
        <taxon>Cytophagales</taxon>
        <taxon>Cytophagaceae</taxon>
        <taxon>Spirosoma</taxon>
    </lineage>
</organism>
<dbReference type="InterPro" id="IPR052162">
    <property type="entry name" value="Sensor_kinase/Photoreceptor"/>
</dbReference>
<dbReference type="Pfam" id="PF02518">
    <property type="entry name" value="HATPase_c"/>
    <property type="match status" value="1"/>
</dbReference>
<reference evidence="7 8" key="1">
    <citation type="submission" date="2020-05" db="EMBL/GenBank/DDBJ databases">
        <title>Genome sequencing of Spirosoma sp. TS118.</title>
        <authorList>
            <person name="Lee J.-H."/>
            <person name="Jeong S."/>
            <person name="Zhao L."/>
            <person name="Jung J.-H."/>
            <person name="Kim M.-K."/>
            <person name="Lim S."/>
        </authorList>
    </citation>
    <scope>NUCLEOTIDE SEQUENCE [LARGE SCALE GENOMIC DNA]</scope>
    <source>
        <strain evidence="7 8">TS118</strain>
    </source>
</reference>
<accession>A0A6M5YAD4</accession>
<feature type="domain" description="Histidine kinase" evidence="6">
    <location>
        <begin position="646"/>
        <end position="875"/>
    </location>
</feature>
<dbReference type="SMART" id="SM00387">
    <property type="entry name" value="HATPase_c"/>
    <property type="match status" value="1"/>
</dbReference>
<evidence type="ECO:0000313" key="8">
    <source>
        <dbReference type="Proteomes" id="UP000502756"/>
    </source>
</evidence>
<evidence type="ECO:0000256" key="5">
    <source>
        <dbReference type="ARBA" id="ARBA00022777"/>
    </source>
</evidence>
<dbReference type="Gene3D" id="3.30.565.10">
    <property type="entry name" value="Histidine kinase-like ATPase, C-terminal domain"/>
    <property type="match status" value="1"/>
</dbReference>
<dbReference type="InterPro" id="IPR000014">
    <property type="entry name" value="PAS"/>
</dbReference>
<evidence type="ECO:0000256" key="3">
    <source>
        <dbReference type="ARBA" id="ARBA00022553"/>
    </source>
</evidence>
<dbReference type="CDD" id="cd00082">
    <property type="entry name" value="HisKA"/>
    <property type="match status" value="1"/>
</dbReference>
<dbReference type="InterPro" id="IPR013656">
    <property type="entry name" value="PAS_4"/>
</dbReference>
<evidence type="ECO:0000256" key="2">
    <source>
        <dbReference type="ARBA" id="ARBA00012438"/>
    </source>
</evidence>
<evidence type="ECO:0000256" key="4">
    <source>
        <dbReference type="ARBA" id="ARBA00022679"/>
    </source>
</evidence>
<dbReference type="Gene3D" id="3.30.450.20">
    <property type="entry name" value="PAS domain"/>
    <property type="match status" value="3"/>
</dbReference>
<dbReference type="Pfam" id="PF13188">
    <property type="entry name" value="PAS_8"/>
    <property type="match status" value="1"/>
</dbReference>
<dbReference type="EC" id="2.7.13.3" evidence="2"/>
<dbReference type="GO" id="GO:0000155">
    <property type="term" value="F:phosphorelay sensor kinase activity"/>
    <property type="evidence" value="ECO:0007669"/>
    <property type="project" value="InterPro"/>
</dbReference>
<comment type="catalytic activity">
    <reaction evidence="1">
        <text>ATP + protein L-histidine = ADP + protein N-phospho-L-histidine.</text>
        <dbReference type="EC" id="2.7.13.3"/>
    </reaction>
</comment>
<dbReference type="SUPFAM" id="SSF55874">
    <property type="entry name" value="ATPase domain of HSP90 chaperone/DNA topoisomerase II/histidine kinase"/>
    <property type="match status" value="1"/>
</dbReference>
<dbReference type="InterPro" id="IPR035965">
    <property type="entry name" value="PAS-like_dom_sf"/>
</dbReference>
<evidence type="ECO:0000313" key="7">
    <source>
        <dbReference type="EMBL" id="QJW91157.1"/>
    </source>
</evidence>
<name>A0A6M5YAD4_9BACT</name>
<keyword evidence="4" id="KW-0808">Transferase</keyword>
<dbReference type="InterPro" id="IPR036890">
    <property type="entry name" value="HATPase_C_sf"/>
</dbReference>
<dbReference type="PANTHER" id="PTHR43304:SF1">
    <property type="entry name" value="PAC DOMAIN-CONTAINING PROTEIN"/>
    <property type="match status" value="1"/>
</dbReference>
<sequence length="877" mass="98075">MSISVSVLEQLFRHASDAMVVCRLDDENEPSAVELGFLNPSALTLLGLDSAPATGTLLAQILPDQTLYTHLACTRQTGESTLGYLTQSTKRIGYEINPLGDWLTIRLQAARETEALPTALGRHILAINHLAVAVLDPVVDSQNQLVDFRLAALYDTDSHLSTWYQDGIPVGQLLSEWNPESKTSGLFARYKGVMEGDPPFRAEHYYKGLDTAFDIAASRFGHQLLLTFNRTTETYRAKQQVEEQAALLDAIMQSTQDYITVYQCVRDESGGITDFRGVLCSDVSGQLSGLSKDGIRQTPFKALETTPDLFDQYRRLVETGMPLRMERILTGQEDGITRWLDVSASKVLDGFVSIGKDITSYKRTLKEVETQSQTLETILNNSDSFIYLAESIRNEAGEIVDFRIARSNEAGRQNMIRTVGYDGTGSNLLTLYPFSREQGLFAQYVKVVETGEPLVTDFYYEYQHIQEWMKISAQKMEDGLVVTYVDVSEGRRIAEKAEKYAQQLKGVLDASLNGIILLEAMRDDQGEILDFRYLLANQAASRINNVPLDELIGNTLLTLFPSSRTEGSFPQNVYALTTGNPIRKQLKLYCDRMEGWYDFTSNRINANNLVVSFTDITETKLLEERQRKLVDELRRSNENLQEFAYVASHDLQEPLRKITSFGNILKKTYATALGDEGADLIDRMESASTRMSMLIHDLLAYSRLTTKLQALQPQPLSRVVGEVLSVLDMAIQEKQARVEVDELFVVPGDATQLAQLFQNVLTNALKFTRPGIRPHIQIRSQTVARQQLPTNVDRHTSHAMYGLVQVIDNGIGFDSTEAERIFGAFQRLHGRGKYPGTGIGLAIVKKVVENHSGYILAEGRPNEGATFSIYLPLADAL</sequence>
<dbReference type="PROSITE" id="PS50109">
    <property type="entry name" value="HIS_KIN"/>
    <property type="match status" value="1"/>
</dbReference>
<keyword evidence="8" id="KW-1185">Reference proteome</keyword>
<proteinExistence type="predicted"/>
<dbReference type="InterPro" id="IPR003594">
    <property type="entry name" value="HATPase_dom"/>
</dbReference>
<dbReference type="AlphaFoldDB" id="A0A6M5YAD4"/>
<dbReference type="PRINTS" id="PR00344">
    <property type="entry name" value="BCTRLSENSOR"/>
</dbReference>
<keyword evidence="5" id="KW-0418">Kinase</keyword>
<keyword evidence="3" id="KW-0597">Phosphoprotein</keyword>
<dbReference type="Proteomes" id="UP000502756">
    <property type="component" value="Chromosome"/>
</dbReference>
<dbReference type="RefSeq" id="WP_171741003.1">
    <property type="nucleotide sequence ID" value="NZ_CP053435.1"/>
</dbReference>
<dbReference type="SUPFAM" id="SSF47384">
    <property type="entry name" value="Homodimeric domain of signal transducing histidine kinase"/>
    <property type="match status" value="1"/>
</dbReference>
<dbReference type="SUPFAM" id="SSF55785">
    <property type="entry name" value="PYP-like sensor domain (PAS domain)"/>
    <property type="match status" value="2"/>
</dbReference>
<dbReference type="Gene3D" id="1.10.287.130">
    <property type="match status" value="1"/>
</dbReference>
<dbReference type="KEGG" id="stae:HNV11_18135"/>
<evidence type="ECO:0000259" key="6">
    <source>
        <dbReference type="PROSITE" id="PS50109"/>
    </source>
</evidence>
<dbReference type="InterPro" id="IPR036097">
    <property type="entry name" value="HisK_dim/P_sf"/>
</dbReference>
<dbReference type="Pfam" id="PF00512">
    <property type="entry name" value="HisKA"/>
    <property type="match status" value="1"/>
</dbReference>
<dbReference type="Pfam" id="PF08448">
    <property type="entry name" value="PAS_4"/>
    <property type="match status" value="1"/>
</dbReference>
<evidence type="ECO:0000256" key="1">
    <source>
        <dbReference type="ARBA" id="ARBA00000085"/>
    </source>
</evidence>
<protein>
    <recommendedName>
        <fullName evidence="2">histidine kinase</fullName>
        <ecNumber evidence="2">2.7.13.3</ecNumber>
    </recommendedName>
</protein>
<dbReference type="InterPro" id="IPR003661">
    <property type="entry name" value="HisK_dim/P_dom"/>
</dbReference>
<dbReference type="InterPro" id="IPR005467">
    <property type="entry name" value="His_kinase_dom"/>
</dbReference>